<keyword evidence="13" id="KW-1185">Reference proteome</keyword>
<proteinExistence type="inferred from homology"/>
<keyword evidence="9" id="KW-0227">DNA damage</keyword>
<dbReference type="GO" id="GO:0005524">
    <property type="term" value="F:ATP binding"/>
    <property type="evidence" value="ECO:0007669"/>
    <property type="project" value="UniProtKB-UniRule"/>
</dbReference>
<feature type="binding site" evidence="9">
    <location>
        <begin position="30"/>
        <end position="37"/>
    </location>
    <ligand>
        <name>ATP</name>
        <dbReference type="ChEBI" id="CHEBI:30616"/>
    </ligand>
</feature>
<dbReference type="InterPro" id="IPR003395">
    <property type="entry name" value="RecF/RecN/SMC_N"/>
</dbReference>
<organism evidence="12 13">
    <name type="scientific">Catenovulum agarivorans DS-2</name>
    <dbReference type="NCBI Taxonomy" id="1328313"/>
    <lineage>
        <taxon>Bacteria</taxon>
        <taxon>Pseudomonadati</taxon>
        <taxon>Pseudomonadota</taxon>
        <taxon>Gammaproteobacteria</taxon>
        <taxon>Alteromonadales</taxon>
        <taxon>Alteromonadaceae</taxon>
        <taxon>Catenovulum</taxon>
    </lineage>
</organism>
<feature type="domain" description="RecF/RecN/SMC N-terminal" evidence="11">
    <location>
        <begin position="3"/>
        <end position="346"/>
    </location>
</feature>
<dbReference type="PATRIC" id="fig|1328313.3.peg.2738"/>
<keyword evidence="4 9" id="KW-0963">Cytoplasm</keyword>
<evidence type="ECO:0000256" key="10">
    <source>
        <dbReference type="SAM" id="Coils"/>
    </source>
</evidence>
<dbReference type="GO" id="GO:0003697">
    <property type="term" value="F:single-stranded DNA binding"/>
    <property type="evidence" value="ECO:0007669"/>
    <property type="project" value="UniProtKB-UniRule"/>
</dbReference>
<keyword evidence="7 9" id="KW-0067">ATP-binding</keyword>
<dbReference type="InterPro" id="IPR042174">
    <property type="entry name" value="RecF_2"/>
</dbReference>
<dbReference type="Gene3D" id="3.40.50.300">
    <property type="entry name" value="P-loop containing nucleotide triphosphate hydrolases"/>
    <property type="match status" value="1"/>
</dbReference>
<accession>W7QJX7</accession>
<dbReference type="EMBL" id="ARZY01000026">
    <property type="protein sequence ID" value="EWH09267.1"/>
    <property type="molecule type" value="Genomic_DNA"/>
</dbReference>
<dbReference type="InterPro" id="IPR027417">
    <property type="entry name" value="P-loop_NTPase"/>
</dbReference>
<evidence type="ECO:0000259" key="11">
    <source>
        <dbReference type="Pfam" id="PF02463"/>
    </source>
</evidence>
<dbReference type="GO" id="GO:0000731">
    <property type="term" value="P:DNA synthesis involved in DNA repair"/>
    <property type="evidence" value="ECO:0007669"/>
    <property type="project" value="TreeGrafter"/>
</dbReference>
<dbReference type="GO" id="GO:0009432">
    <property type="term" value="P:SOS response"/>
    <property type="evidence" value="ECO:0007669"/>
    <property type="project" value="UniProtKB-UniRule"/>
</dbReference>
<dbReference type="GO" id="GO:0005737">
    <property type="term" value="C:cytoplasm"/>
    <property type="evidence" value="ECO:0007669"/>
    <property type="project" value="UniProtKB-SubCell"/>
</dbReference>
<evidence type="ECO:0000256" key="4">
    <source>
        <dbReference type="ARBA" id="ARBA00022490"/>
    </source>
</evidence>
<evidence type="ECO:0000256" key="3">
    <source>
        <dbReference type="ARBA" id="ARBA00020170"/>
    </source>
</evidence>
<keyword evidence="10" id="KW-0175">Coiled coil</keyword>
<evidence type="ECO:0000256" key="8">
    <source>
        <dbReference type="ARBA" id="ARBA00023125"/>
    </source>
</evidence>
<dbReference type="Pfam" id="PF02463">
    <property type="entry name" value="SMC_N"/>
    <property type="match status" value="1"/>
</dbReference>
<comment type="similarity">
    <text evidence="2 9">Belongs to the RecF family.</text>
</comment>
<dbReference type="GO" id="GO:0006302">
    <property type="term" value="P:double-strand break repair"/>
    <property type="evidence" value="ECO:0007669"/>
    <property type="project" value="TreeGrafter"/>
</dbReference>
<dbReference type="Gene3D" id="1.20.1050.90">
    <property type="entry name" value="RecF/RecN/SMC, N-terminal domain"/>
    <property type="match status" value="1"/>
</dbReference>
<protein>
    <recommendedName>
        <fullName evidence="3 9">DNA replication and repair protein RecF</fullName>
    </recommendedName>
</protein>
<dbReference type="InterPro" id="IPR018078">
    <property type="entry name" value="DNA-binding_RecF_CS"/>
</dbReference>
<dbReference type="STRING" id="1328313.DS2_13404"/>
<evidence type="ECO:0000256" key="1">
    <source>
        <dbReference type="ARBA" id="ARBA00004496"/>
    </source>
</evidence>
<dbReference type="NCBIfam" id="TIGR00611">
    <property type="entry name" value="recf"/>
    <property type="match status" value="1"/>
</dbReference>
<evidence type="ECO:0000256" key="2">
    <source>
        <dbReference type="ARBA" id="ARBA00008016"/>
    </source>
</evidence>
<dbReference type="PROSITE" id="PS00617">
    <property type="entry name" value="RECF_1"/>
    <property type="match status" value="1"/>
</dbReference>
<gene>
    <name evidence="9" type="primary">recF</name>
    <name evidence="12" type="ORF">DS2_13404</name>
</gene>
<dbReference type="RefSeq" id="WP_035015330.1">
    <property type="nucleotide sequence ID" value="NZ_ARZY01000026.1"/>
</dbReference>
<name>W7QJX7_9ALTE</name>
<keyword evidence="6 9" id="KW-0547">Nucleotide-binding</keyword>
<keyword evidence="8 9" id="KW-0238">DNA-binding</keyword>
<evidence type="ECO:0000313" key="13">
    <source>
        <dbReference type="Proteomes" id="UP000019276"/>
    </source>
</evidence>
<dbReference type="Proteomes" id="UP000019276">
    <property type="component" value="Unassembled WGS sequence"/>
</dbReference>
<keyword evidence="9" id="KW-0234">DNA repair</keyword>
<evidence type="ECO:0000256" key="5">
    <source>
        <dbReference type="ARBA" id="ARBA00022705"/>
    </source>
</evidence>
<comment type="caution">
    <text evidence="12">The sequence shown here is derived from an EMBL/GenBank/DDBJ whole genome shotgun (WGS) entry which is preliminary data.</text>
</comment>
<evidence type="ECO:0000313" key="12">
    <source>
        <dbReference type="EMBL" id="EWH09267.1"/>
    </source>
</evidence>
<comment type="function">
    <text evidence="9">The RecF protein is involved in DNA metabolism; it is required for DNA replication and normal SOS inducibility. RecF binds preferentially to single-stranded, linear DNA. It also seems to bind ATP.</text>
</comment>
<dbReference type="PANTHER" id="PTHR32182:SF0">
    <property type="entry name" value="DNA REPLICATION AND REPAIR PROTEIN RECF"/>
    <property type="match status" value="1"/>
</dbReference>
<reference evidence="12 13" key="1">
    <citation type="journal article" date="2014" name="Genome Announc.">
        <title>Draft Genome Sequence of the Agar-Degrading Bacterium Catenovulum sp. Strain DS-2, Isolated from Intestines of Haliotis diversicolor.</title>
        <authorList>
            <person name="Shan D."/>
            <person name="Li X."/>
            <person name="Gu Z."/>
            <person name="Wei G."/>
            <person name="Gao Z."/>
            <person name="Shao Z."/>
        </authorList>
    </citation>
    <scope>NUCLEOTIDE SEQUENCE [LARGE SCALE GENOMIC DNA]</scope>
    <source>
        <strain evidence="12 13">DS-2</strain>
    </source>
</reference>
<evidence type="ECO:0000256" key="6">
    <source>
        <dbReference type="ARBA" id="ARBA00022741"/>
    </source>
</evidence>
<dbReference type="InterPro" id="IPR001238">
    <property type="entry name" value="DNA-binding_RecF"/>
</dbReference>
<dbReference type="OrthoDB" id="9803889at2"/>
<dbReference type="PANTHER" id="PTHR32182">
    <property type="entry name" value="DNA REPLICATION AND REPAIR PROTEIN RECF"/>
    <property type="match status" value="1"/>
</dbReference>
<sequence length="369" mass="42153">MHISKLAIHSVRNISNIEISPHAHCNIIVGENGSGKSSLLEAIHLLGFGRSFRKSKTPELIQFGQDKLTVFADCIANVQVEHLQKLKFGLSKSQSGDSDVRIQGKKAARLSELSSQFPIVAFTCDSFDLVDGSPSVRRKFLDWLVFHVKHQENVASIYRDYARVLEQRNSALRRGLVEQIRSWNNSFVQLNLQIQQLRSEAVEWLNQAVKNYVDLVNQNRQSQAQISLEYKVGWNQQVDLAELLEKNFQNDLKRKTTSVGVHRDELILKFAADPIKNILSRGECKRYVLSLMFAAEDVIKNHTDKNCIWIVDDIAAELDLNSIRAAFSTNKNNQNQMFFTCIEKDLQLIQQVIDYEHAVFHVKHGKLIN</sequence>
<feature type="coiled-coil region" evidence="10">
    <location>
        <begin position="180"/>
        <end position="225"/>
    </location>
</feature>
<comment type="subcellular location">
    <subcellularLocation>
        <location evidence="1 9">Cytoplasm</location>
    </subcellularLocation>
</comment>
<dbReference type="AlphaFoldDB" id="W7QJX7"/>
<evidence type="ECO:0000256" key="7">
    <source>
        <dbReference type="ARBA" id="ARBA00022840"/>
    </source>
</evidence>
<dbReference type="HAMAP" id="MF_00365">
    <property type="entry name" value="RecF"/>
    <property type="match status" value="1"/>
</dbReference>
<dbReference type="eggNOG" id="COG1195">
    <property type="taxonomic scope" value="Bacteria"/>
</dbReference>
<evidence type="ECO:0000256" key="9">
    <source>
        <dbReference type="HAMAP-Rule" id="MF_00365"/>
    </source>
</evidence>
<keyword evidence="5 9" id="KW-0235">DNA replication</keyword>
<keyword evidence="9" id="KW-0742">SOS response</keyword>
<dbReference type="GO" id="GO:0006260">
    <property type="term" value="P:DNA replication"/>
    <property type="evidence" value="ECO:0007669"/>
    <property type="project" value="UniProtKB-UniRule"/>
</dbReference>
<dbReference type="SUPFAM" id="SSF52540">
    <property type="entry name" value="P-loop containing nucleoside triphosphate hydrolases"/>
    <property type="match status" value="1"/>
</dbReference>